<feature type="transmembrane region" description="Helical" evidence="5">
    <location>
        <begin position="362"/>
        <end position="384"/>
    </location>
</feature>
<dbReference type="InterPro" id="IPR058257">
    <property type="entry name" value="CorA-like_dom"/>
</dbReference>
<dbReference type="OrthoDB" id="5396681at2759"/>
<feature type="domain" description="CorA-like transporter" evidence="6">
    <location>
        <begin position="26"/>
        <end position="237"/>
    </location>
</feature>
<dbReference type="InterPro" id="IPR045863">
    <property type="entry name" value="CorA_TM1_TM2"/>
</dbReference>
<evidence type="ECO:0000256" key="3">
    <source>
        <dbReference type="ARBA" id="ARBA00022989"/>
    </source>
</evidence>
<evidence type="ECO:0000256" key="1">
    <source>
        <dbReference type="ARBA" id="ARBA00004141"/>
    </source>
</evidence>
<keyword evidence="8" id="KW-1185">Reference proteome</keyword>
<dbReference type="AlphaFoldDB" id="A0A6G1JY65"/>
<dbReference type="GO" id="GO:0016020">
    <property type="term" value="C:membrane"/>
    <property type="evidence" value="ECO:0007669"/>
    <property type="project" value="UniProtKB-SubCell"/>
</dbReference>
<organism evidence="7 8">
    <name type="scientific">Pleomassaria siparia CBS 279.74</name>
    <dbReference type="NCBI Taxonomy" id="1314801"/>
    <lineage>
        <taxon>Eukaryota</taxon>
        <taxon>Fungi</taxon>
        <taxon>Dikarya</taxon>
        <taxon>Ascomycota</taxon>
        <taxon>Pezizomycotina</taxon>
        <taxon>Dothideomycetes</taxon>
        <taxon>Pleosporomycetidae</taxon>
        <taxon>Pleosporales</taxon>
        <taxon>Pleomassariaceae</taxon>
        <taxon>Pleomassaria</taxon>
    </lineage>
</organism>
<evidence type="ECO:0000259" key="6">
    <source>
        <dbReference type="Pfam" id="PF26616"/>
    </source>
</evidence>
<keyword evidence="4 5" id="KW-0472">Membrane</keyword>
<dbReference type="SUPFAM" id="SSF144083">
    <property type="entry name" value="Magnesium transport protein CorA, transmembrane region"/>
    <property type="match status" value="1"/>
</dbReference>
<name>A0A6G1JY65_9PLEO</name>
<dbReference type="Proteomes" id="UP000799428">
    <property type="component" value="Unassembled WGS sequence"/>
</dbReference>
<sequence>MSSHNFQPRPWTVPESKVLLEDGSRTVNLQIVDICEDNTTSTTYTKPKDALEALTAKPIKTTKIRIISVYSRRTIAPLDITSHLLERIFTTYSIHADFADVVSSFGQDPNIAEGSSNNATIYNNDSGDCEVSYQIRYNEKPNRGGRSEWSLRHTGVFHKHDANVDLDVFILLHPVRDPTIRHALVALEGATDTAQTKRREICDNPFRVHTSLFACYFDNWRWYLRYLGKRFAEENDMAMVVKPEQTQPNSSYLRVQRLRNTNDLVIFSRACCSGNLDLLTRLGGSPLMALSNLDEIYAHQSKMKGYIESSDVLKGRIQNSIDLVGYTLTLHNQLEAVKVDKELRDLTRKLKKLTQDTVDDSATVKVITFLSAIYLPGSFIGTLYGMNFFLFDEESNKLRISPDFWIFLATWLPLTLFTGCIYMLILYMDSRVKHKRFRWPWQMKPTEDDDDLLQPLSRVKVC</sequence>
<comment type="subcellular location">
    <subcellularLocation>
        <location evidence="1">Membrane</location>
        <topology evidence="1">Multi-pass membrane protein</topology>
    </subcellularLocation>
</comment>
<feature type="transmembrane region" description="Helical" evidence="5">
    <location>
        <begin position="404"/>
        <end position="428"/>
    </location>
</feature>
<evidence type="ECO:0000313" key="7">
    <source>
        <dbReference type="EMBL" id="KAF2705205.1"/>
    </source>
</evidence>
<dbReference type="Gene3D" id="1.20.58.340">
    <property type="entry name" value="Magnesium transport protein CorA, transmembrane region"/>
    <property type="match status" value="1"/>
</dbReference>
<reference evidence="7" key="1">
    <citation type="journal article" date="2020" name="Stud. Mycol.">
        <title>101 Dothideomycetes genomes: a test case for predicting lifestyles and emergence of pathogens.</title>
        <authorList>
            <person name="Haridas S."/>
            <person name="Albert R."/>
            <person name="Binder M."/>
            <person name="Bloem J."/>
            <person name="Labutti K."/>
            <person name="Salamov A."/>
            <person name="Andreopoulos B."/>
            <person name="Baker S."/>
            <person name="Barry K."/>
            <person name="Bills G."/>
            <person name="Bluhm B."/>
            <person name="Cannon C."/>
            <person name="Castanera R."/>
            <person name="Culley D."/>
            <person name="Daum C."/>
            <person name="Ezra D."/>
            <person name="Gonzalez J."/>
            <person name="Henrissat B."/>
            <person name="Kuo A."/>
            <person name="Liang C."/>
            <person name="Lipzen A."/>
            <person name="Lutzoni F."/>
            <person name="Magnuson J."/>
            <person name="Mondo S."/>
            <person name="Nolan M."/>
            <person name="Ohm R."/>
            <person name="Pangilinan J."/>
            <person name="Park H.-J."/>
            <person name="Ramirez L."/>
            <person name="Alfaro M."/>
            <person name="Sun H."/>
            <person name="Tritt A."/>
            <person name="Yoshinaga Y."/>
            <person name="Zwiers L.-H."/>
            <person name="Turgeon B."/>
            <person name="Goodwin S."/>
            <person name="Spatafora J."/>
            <person name="Crous P."/>
            <person name="Grigoriev I."/>
        </authorList>
    </citation>
    <scope>NUCLEOTIDE SEQUENCE</scope>
    <source>
        <strain evidence="7">CBS 279.74</strain>
    </source>
</reference>
<evidence type="ECO:0000256" key="5">
    <source>
        <dbReference type="SAM" id="Phobius"/>
    </source>
</evidence>
<evidence type="ECO:0000313" key="8">
    <source>
        <dbReference type="Proteomes" id="UP000799428"/>
    </source>
</evidence>
<dbReference type="Pfam" id="PF26616">
    <property type="entry name" value="CorA-like"/>
    <property type="match status" value="1"/>
</dbReference>
<evidence type="ECO:0000256" key="4">
    <source>
        <dbReference type="ARBA" id="ARBA00023136"/>
    </source>
</evidence>
<keyword evidence="2 5" id="KW-0812">Transmembrane</keyword>
<dbReference type="EMBL" id="MU005779">
    <property type="protein sequence ID" value="KAF2705205.1"/>
    <property type="molecule type" value="Genomic_DNA"/>
</dbReference>
<accession>A0A6G1JY65</accession>
<evidence type="ECO:0000256" key="2">
    <source>
        <dbReference type="ARBA" id="ARBA00022692"/>
    </source>
</evidence>
<keyword evidence="3 5" id="KW-1133">Transmembrane helix</keyword>
<proteinExistence type="predicted"/>
<gene>
    <name evidence="7" type="ORF">K504DRAFT_506155</name>
</gene>
<protein>
    <recommendedName>
        <fullName evidence="6">CorA-like transporter domain-containing protein</fullName>
    </recommendedName>
</protein>